<name>A0A8S5T759_9CAUD</name>
<organism evidence="1">
    <name type="scientific">Myoviridae sp. ctjH82</name>
    <dbReference type="NCBI Taxonomy" id="2827704"/>
    <lineage>
        <taxon>Viruses</taxon>
        <taxon>Duplodnaviria</taxon>
        <taxon>Heunggongvirae</taxon>
        <taxon>Uroviricota</taxon>
        <taxon>Caudoviricetes</taxon>
    </lineage>
</organism>
<protein>
    <submittedName>
        <fullName evidence="1">Uncharacterized protein</fullName>
    </submittedName>
</protein>
<reference evidence="1" key="1">
    <citation type="journal article" date="2021" name="Proc. Natl. Acad. Sci. U.S.A.">
        <title>A Catalog of Tens of Thousands of Viruses from Human Metagenomes Reveals Hidden Associations with Chronic Diseases.</title>
        <authorList>
            <person name="Tisza M.J."/>
            <person name="Buck C.B."/>
        </authorList>
    </citation>
    <scope>NUCLEOTIDE SEQUENCE</scope>
    <source>
        <strain evidence="1">CtjH82</strain>
    </source>
</reference>
<accession>A0A8S5T759</accession>
<sequence length="130" mass="14885">MIAPTTRDGARELFASKLSYKQITTNDIRALEGFLAIEYAQHERNGEHMEMHPCYRKKYQPQINLADGGRGIRSAFLRVSGFYFSGREAISFNEDGFIGIAGWADDTNVKPFLRAFHKLVCEWMIGVTYR</sequence>
<dbReference type="EMBL" id="BK032762">
    <property type="protein sequence ID" value="DAF59078.1"/>
    <property type="molecule type" value="Genomic_DNA"/>
</dbReference>
<evidence type="ECO:0000313" key="1">
    <source>
        <dbReference type="EMBL" id="DAF59078.1"/>
    </source>
</evidence>
<proteinExistence type="predicted"/>